<proteinExistence type="predicted"/>
<dbReference type="InterPro" id="IPR015797">
    <property type="entry name" value="NUDIX_hydrolase-like_dom_sf"/>
</dbReference>
<evidence type="ECO:0000256" key="3">
    <source>
        <dbReference type="ARBA" id="ARBA00022842"/>
    </source>
</evidence>
<dbReference type="Gene3D" id="2.20.70.10">
    <property type="match status" value="1"/>
</dbReference>
<protein>
    <submittedName>
        <fullName evidence="5">NUDIX hydrolase</fullName>
    </submittedName>
</protein>
<evidence type="ECO:0000256" key="2">
    <source>
        <dbReference type="ARBA" id="ARBA00022801"/>
    </source>
</evidence>
<reference evidence="5 6" key="1">
    <citation type="submission" date="2020-04" db="EMBL/GenBank/DDBJ databases">
        <title>Flammeovirga sp. SR4, a novel species isolated from seawater.</title>
        <authorList>
            <person name="Wang X."/>
        </authorList>
    </citation>
    <scope>NUCLEOTIDE SEQUENCE [LARGE SCALE GENOMIC DNA]</scope>
    <source>
        <strain evidence="5 6">SR4</strain>
    </source>
</reference>
<dbReference type="RefSeq" id="WP_168881095.1">
    <property type="nucleotide sequence ID" value="NZ_JABAIL010000001.1"/>
</dbReference>
<dbReference type="Gene3D" id="3.90.79.10">
    <property type="entry name" value="Nucleoside Triphosphate Pyrophosphohydrolase"/>
    <property type="match status" value="1"/>
</dbReference>
<comment type="caution">
    <text evidence="5">The sequence shown here is derived from an EMBL/GenBank/DDBJ whole genome shotgun (WGS) entry which is preliminary data.</text>
</comment>
<dbReference type="PANTHER" id="PTHR43222">
    <property type="entry name" value="NUDIX HYDROLASE 23"/>
    <property type="match status" value="1"/>
</dbReference>
<name>A0A7X8XUI6_9BACT</name>
<dbReference type="CDD" id="cd04511">
    <property type="entry name" value="NUDIX_Hydrolase"/>
    <property type="match status" value="1"/>
</dbReference>
<dbReference type="GO" id="GO:0016787">
    <property type="term" value="F:hydrolase activity"/>
    <property type="evidence" value="ECO:0007669"/>
    <property type="project" value="UniProtKB-KW"/>
</dbReference>
<dbReference type="Proteomes" id="UP000585050">
    <property type="component" value="Unassembled WGS sequence"/>
</dbReference>
<dbReference type="AlphaFoldDB" id="A0A7X8XUI6"/>
<evidence type="ECO:0000313" key="5">
    <source>
        <dbReference type="EMBL" id="NLR90393.1"/>
    </source>
</evidence>
<feature type="domain" description="Nudix hydrolase" evidence="4">
    <location>
        <begin position="37"/>
        <end position="160"/>
    </location>
</feature>
<sequence>MKFCSNCGSDRLQFIIPEGDHKERFVCPDCNTIHYQNPRVIAGCIPMYNGKVLLGKRAIEPRYGFWNLPAGFLECGETPEEGALRELYEETHAKGKIVRLHTIFSLPQFNQVYMLYLVDLESDYATPTSESTEVAFYDLDNIPWEDIAFESTTFTLEKLIEFPEATETFSGKFIWKEERFKH</sequence>
<keyword evidence="2 5" id="KW-0378">Hydrolase</keyword>
<dbReference type="SUPFAM" id="SSF55811">
    <property type="entry name" value="Nudix"/>
    <property type="match status" value="1"/>
</dbReference>
<dbReference type="InterPro" id="IPR029401">
    <property type="entry name" value="Nudix_N"/>
</dbReference>
<organism evidence="5 6">
    <name type="scientific">Flammeovirga agarivorans</name>
    <dbReference type="NCBI Taxonomy" id="2726742"/>
    <lineage>
        <taxon>Bacteria</taxon>
        <taxon>Pseudomonadati</taxon>
        <taxon>Bacteroidota</taxon>
        <taxon>Cytophagia</taxon>
        <taxon>Cytophagales</taxon>
        <taxon>Flammeovirgaceae</taxon>
        <taxon>Flammeovirga</taxon>
    </lineage>
</organism>
<dbReference type="PRINTS" id="PR00502">
    <property type="entry name" value="NUDIXFAMILY"/>
</dbReference>
<keyword evidence="3" id="KW-0460">Magnesium</keyword>
<dbReference type="PANTHER" id="PTHR43222:SF2">
    <property type="entry name" value="NUDIX HYDROLASE 23, CHLOROPLASTIC"/>
    <property type="match status" value="1"/>
</dbReference>
<gene>
    <name evidence="5" type="ORF">HGP29_04210</name>
</gene>
<dbReference type="EMBL" id="JABAIL010000001">
    <property type="protein sequence ID" value="NLR90393.1"/>
    <property type="molecule type" value="Genomic_DNA"/>
</dbReference>
<keyword evidence="6" id="KW-1185">Reference proteome</keyword>
<accession>A0A7X8XUI6</accession>
<dbReference type="Pfam" id="PF14803">
    <property type="entry name" value="Zn_ribbon_Nudix"/>
    <property type="match status" value="1"/>
</dbReference>
<evidence type="ECO:0000259" key="4">
    <source>
        <dbReference type="PROSITE" id="PS51462"/>
    </source>
</evidence>
<evidence type="ECO:0000313" key="6">
    <source>
        <dbReference type="Proteomes" id="UP000585050"/>
    </source>
</evidence>
<dbReference type="PROSITE" id="PS51462">
    <property type="entry name" value="NUDIX"/>
    <property type="match status" value="1"/>
</dbReference>
<evidence type="ECO:0000256" key="1">
    <source>
        <dbReference type="ARBA" id="ARBA00001946"/>
    </source>
</evidence>
<dbReference type="InterPro" id="IPR020476">
    <property type="entry name" value="Nudix_hydrolase"/>
</dbReference>
<dbReference type="Pfam" id="PF00293">
    <property type="entry name" value="NUDIX"/>
    <property type="match status" value="1"/>
</dbReference>
<dbReference type="InterPro" id="IPR000086">
    <property type="entry name" value="NUDIX_hydrolase_dom"/>
</dbReference>
<comment type="cofactor">
    <cofactor evidence="1">
        <name>Mg(2+)</name>
        <dbReference type="ChEBI" id="CHEBI:18420"/>
    </cofactor>
</comment>